<dbReference type="EMBL" id="REGN01002547">
    <property type="protein sequence ID" value="RNA27408.1"/>
    <property type="molecule type" value="Genomic_DNA"/>
</dbReference>
<dbReference type="Proteomes" id="UP000276133">
    <property type="component" value="Unassembled WGS sequence"/>
</dbReference>
<gene>
    <name evidence="1" type="ORF">BpHYR1_024990</name>
</gene>
<protein>
    <submittedName>
        <fullName evidence="1">Uncharacterized protein</fullName>
    </submittedName>
</protein>
<reference evidence="1 2" key="1">
    <citation type="journal article" date="2018" name="Sci. Rep.">
        <title>Genomic signatures of local adaptation to the degree of environmental predictability in rotifers.</title>
        <authorList>
            <person name="Franch-Gras L."/>
            <person name="Hahn C."/>
            <person name="Garcia-Roger E.M."/>
            <person name="Carmona M.J."/>
            <person name="Serra M."/>
            <person name="Gomez A."/>
        </authorList>
    </citation>
    <scope>NUCLEOTIDE SEQUENCE [LARGE SCALE GENOMIC DNA]</scope>
    <source>
        <strain evidence="1">HYR1</strain>
    </source>
</reference>
<name>A0A3M7RVN3_BRAPC</name>
<organism evidence="1 2">
    <name type="scientific">Brachionus plicatilis</name>
    <name type="common">Marine rotifer</name>
    <name type="synonym">Brachionus muelleri</name>
    <dbReference type="NCBI Taxonomy" id="10195"/>
    <lineage>
        <taxon>Eukaryota</taxon>
        <taxon>Metazoa</taxon>
        <taxon>Spiralia</taxon>
        <taxon>Gnathifera</taxon>
        <taxon>Rotifera</taxon>
        <taxon>Eurotatoria</taxon>
        <taxon>Monogononta</taxon>
        <taxon>Pseudotrocha</taxon>
        <taxon>Ploima</taxon>
        <taxon>Brachionidae</taxon>
        <taxon>Brachionus</taxon>
    </lineage>
</organism>
<proteinExistence type="predicted"/>
<sequence>MTIFSAEQTYLSAFRGGLLVDLVWLSEMLLDPLATFLLVSGLFRVERVLVKNLKPGIFESPSHTLLNKFVDSKHRVSKTLLLHQDR</sequence>
<keyword evidence="2" id="KW-1185">Reference proteome</keyword>
<comment type="caution">
    <text evidence="1">The sequence shown here is derived from an EMBL/GenBank/DDBJ whole genome shotgun (WGS) entry which is preliminary data.</text>
</comment>
<evidence type="ECO:0000313" key="1">
    <source>
        <dbReference type="EMBL" id="RNA27408.1"/>
    </source>
</evidence>
<dbReference type="AlphaFoldDB" id="A0A3M7RVN3"/>
<evidence type="ECO:0000313" key="2">
    <source>
        <dbReference type="Proteomes" id="UP000276133"/>
    </source>
</evidence>
<accession>A0A3M7RVN3</accession>